<evidence type="ECO:0000259" key="14">
    <source>
        <dbReference type="PROSITE" id="PS50862"/>
    </source>
</evidence>
<dbReference type="GO" id="GO:0005524">
    <property type="term" value="F:ATP binding"/>
    <property type="evidence" value="ECO:0007669"/>
    <property type="project" value="UniProtKB-UniRule"/>
</dbReference>
<dbReference type="PANTHER" id="PTHR11538">
    <property type="entry name" value="PHENYLALANYL-TRNA SYNTHETASE"/>
    <property type="match status" value="1"/>
</dbReference>
<evidence type="ECO:0000256" key="10">
    <source>
        <dbReference type="ARBA" id="ARBA00022917"/>
    </source>
</evidence>
<dbReference type="Proteomes" id="UP000195514">
    <property type="component" value="Chromosome I"/>
</dbReference>
<evidence type="ECO:0000313" key="16">
    <source>
        <dbReference type="Proteomes" id="UP000195514"/>
    </source>
</evidence>
<gene>
    <name evidence="13 15" type="primary">pheS</name>
    <name evidence="15" type="ORF">CFX1CAM_1982</name>
</gene>
<name>A0A1Y6K8A1_9CHLR</name>
<dbReference type="EC" id="6.1.1.20" evidence="13"/>
<comment type="cofactor">
    <cofactor evidence="13">
        <name>Mg(2+)</name>
        <dbReference type="ChEBI" id="CHEBI:18420"/>
    </cofactor>
    <text evidence="13">Binds 2 magnesium ions per tetramer.</text>
</comment>
<dbReference type="PANTHER" id="PTHR11538:SF41">
    <property type="entry name" value="PHENYLALANINE--TRNA LIGASE, MITOCHONDRIAL"/>
    <property type="match status" value="1"/>
</dbReference>
<comment type="subunit">
    <text evidence="3 13">Tetramer of two alpha and two beta subunits.</text>
</comment>
<keyword evidence="6 13" id="KW-0479">Metal-binding</keyword>
<evidence type="ECO:0000256" key="1">
    <source>
        <dbReference type="ARBA" id="ARBA00004496"/>
    </source>
</evidence>
<keyword evidence="7 13" id="KW-0547">Nucleotide-binding</keyword>
<evidence type="ECO:0000256" key="6">
    <source>
        <dbReference type="ARBA" id="ARBA00022723"/>
    </source>
</evidence>
<keyword evidence="10 13" id="KW-0648">Protein biosynthesis</keyword>
<evidence type="ECO:0000256" key="4">
    <source>
        <dbReference type="ARBA" id="ARBA00022490"/>
    </source>
</evidence>
<keyword evidence="16" id="KW-1185">Reference proteome</keyword>
<keyword evidence="9 13" id="KW-0460">Magnesium</keyword>
<proteinExistence type="inferred from homology"/>
<reference evidence="16" key="1">
    <citation type="submission" date="2017-05" db="EMBL/GenBank/DDBJ databases">
        <authorList>
            <person name="Kirkegaard R."/>
            <person name="Mcilroy J S."/>
        </authorList>
    </citation>
    <scope>NUCLEOTIDE SEQUENCE [LARGE SCALE GENOMIC DNA]</scope>
</reference>
<dbReference type="PROSITE" id="PS50862">
    <property type="entry name" value="AA_TRNA_LIGASE_II"/>
    <property type="match status" value="1"/>
</dbReference>
<keyword evidence="4 13" id="KW-0963">Cytoplasm</keyword>
<dbReference type="GO" id="GO:0000049">
    <property type="term" value="F:tRNA binding"/>
    <property type="evidence" value="ECO:0007669"/>
    <property type="project" value="InterPro"/>
</dbReference>
<evidence type="ECO:0000256" key="2">
    <source>
        <dbReference type="ARBA" id="ARBA00010207"/>
    </source>
</evidence>
<dbReference type="InterPro" id="IPR010978">
    <property type="entry name" value="tRNA-bd_arm"/>
</dbReference>
<keyword evidence="5 13" id="KW-0436">Ligase</keyword>
<comment type="similarity">
    <text evidence="2 13">Belongs to the class-II aminoacyl-tRNA synthetase family. Phe-tRNA synthetase alpha subunit type 1 subfamily.</text>
</comment>
<sequence length="347" mass="39052">MTSKQTELEKLAQIQSVALDALSGVVDLDALEAWRVTHLGRSSAVMAVFSSMGSIDKELRPLMGKAANEVRQALEAALEEKRQTLEAVALKQSLEVEKLDITLPGRPVTRGRLHPLTQVLRQITQIFGDMGFQVYPSPEVETDDFNFTYLNMPPYHPARDMWDTFYTTKDGVLLRTHTSPGQIRVMRARAPEPIRVILPGATMRYEQLSARSEIEFVQVEVLVVGKQVSFAEMKGTLDDFARRLFGEDARTRLRPSHFPFTEPSAELDVGCFVCNGEGCPVCKETGWLEILGCGMVHPLVLEYGGYDPTIYSGFAAGMGVDRSTLMRYRIDDIRHFRNNDVRFLKQF</sequence>
<dbReference type="CDD" id="cd00496">
    <property type="entry name" value="PheRS_alpha_core"/>
    <property type="match status" value="1"/>
</dbReference>
<dbReference type="AlphaFoldDB" id="A0A1Y6K8A1"/>
<evidence type="ECO:0000256" key="9">
    <source>
        <dbReference type="ARBA" id="ARBA00022842"/>
    </source>
</evidence>
<evidence type="ECO:0000256" key="8">
    <source>
        <dbReference type="ARBA" id="ARBA00022840"/>
    </source>
</evidence>
<accession>A0A1Y6K8A1</accession>
<organism evidence="15 16">
    <name type="scientific">Candidatus Brevifilum fermentans</name>
    <dbReference type="NCBI Taxonomy" id="1986204"/>
    <lineage>
        <taxon>Bacteria</taxon>
        <taxon>Bacillati</taxon>
        <taxon>Chloroflexota</taxon>
        <taxon>Anaerolineae</taxon>
        <taxon>Anaerolineales</taxon>
        <taxon>Anaerolineaceae</taxon>
        <taxon>Candidatus Brevifilum</taxon>
    </lineage>
</organism>
<evidence type="ECO:0000256" key="7">
    <source>
        <dbReference type="ARBA" id="ARBA00022741"/>
    </source>
</evidence>
<comment type="catalytic activity">
    <reaction evidence="12 13">
        <text>tRNA(Phe) + L-phenylalanine + ATP = L-phenylalanyl-tRNA(Phe) + AMP + diphosphate + H(+)</text>
        <dbReference type="Rhea" id="RHEA:19413"/>
        <dbReference type="Rhea" id="RHEA-COMP:9668"/>
        <dbReference type="Rhea" id="RHEA-COMP:9699"/>
        <dbReference type="ChEBI" id="CHEBI:15378"/>
        <dbReference type="ChEBI" id="CHEBI:30616"/>
        <dbReference type="ChEBI" id="CHEBI:33019"/>
        <dbReference type="ChEBI" id="CHEBI:58095"/>
        <dbReference type="ChEBI" id="CHEBI:78442"/>
        <dbReference type="ChEBI" id="CHEBI:78531"/>
        <dbReference type="ChEBI" id="CHEBI:456215"/>
        <dbReference type="EC" id="6.1.1.20"/>
    </reaction>
</comment>
<keyword evidence="8 13" id="KW-0067">ATP-binding</keyword>
<feature type="binding site" evidence="13">
    <location>
        <position position="262"/>
    </location>
    <ligand>
        <name>Mg(2+)</name>
        <dbReference type="ChEBI" id="CHEBI:18420"/>
        <note>shared with beta subunit</note>
    </ligand>
</feature>
<dbReference type="InterPro" id="IPR004529">
    <property type="entry name" value="Phe-tRNA-synth_IIc_asu"/>
</dbReference>
<protein>
    <recommendedName>
        <fullName evidence="13">Phenylalanine--tRNA ligase alpha subunit</fullName>
        <ecNumber evidence="13">6.1.1.20</ecNumber>
    </recommendedName>
    <alternativeName>
        <fullName evidence="13">Phenylalanyl-tRNA synthetase alpha subunit</fullName>
        <shortName evidence="13">PheRS</shortName>
    </alternativeName>
</protein>
<feature type="domain" description="Aminoacyl-transfer RNA synthetases class-II family profile" evidence="14">
    <location>
        <begin position="117"/>
        <end position="346"/>
    </location>
</feature>
<keyword evidence="11 13" id="KW-0030">Aminoacyl-tRNA synthetase</keyword>
<dbReference type="GO" id="GO:0005737">
    <property type="term" value="C:cytoplasm"/>
    <property type="evidence" value="ECO:0007669"/>
    <property type="project" value="UniProtKB-SubCell"/>
</dbReference>
<dbReference type="HAMAP" id="MF_00281">
    <property type="entry name" value="Phe_tRNA_synth_alpha1"/>
    <property type="match status" value="1"/>
</dbReference>
<dbReference type="InterPro" id="IPR004188">
    <property type="entry name" value="Phe-tRNA_ligase_II_N"/>
</dbReference>
<evidence type="ECO:0000256" key="3">
    <source>
        <dbReference type="ARBA" id="ARBA00011209"/>
    </source>
</evidence>
<dbReference type="KEGG" id="abat:CFX1CAM_1982"/>
<dbReference type="InterPro" id="IPR045864">
    <property type="entry name" value="aa-tRNA-synth_II/BPL/LPL"/>
</dbReference>
<evidence type="ECO:0000313" key="15">
    <source>
        <dbReference type="EMBL" id="SMX55047.1"/>
    </source>
</evidence>
<dbReference type="EMBL" id="LT859958">
    <property type="protein sequence ID" value="SMX55047.1"/>
    <property type="molecule type" value="Genomic_DNA"/>
</dbReference>
<dbReference type="RefSeq" id="WP_087862841.1">
    <property type="nucleotide sequence ID" value="NZ_LT859958.1"/>
</dbReference>
<dbReference type="Gene3D" id="3.30.930.10">
    <property type="entry name" value="Bira Bifunctional Protein, Domain 2"/>
    <property type="match status" value="1"/>
</dbReference>
<dbReference type="Pfam" id="PF02912">
    <property type="entry name" value="Phe_tRNA-synt_N"/>
    <property type="match status" value="1"/>
</dbReference>
<evidence type="ECO:0000256" key="11">
    <source>
        <dbReference type="ARBA" id="ARBA00023146"/>
    </source>
</evidence>
<dbReference type="GO" id="GO:0000287">
    <property type="term" value="F:magnesium ion binding"/>
    <property type="evidence" value="ECO:0007669"/>
    <property type="project" value="UniProtKB-UniRule"/>
</dbReference>
<dbReference type="InterPro" id="IPR002319">
    <property type="entry name" value="Phenylalanyl-tRNA_Synthase"/>
</dbReference>
<dbReference type="InterPro" id="IPR006195">
    <property type="entry name" value="aa-tRNA-synth_II"/>
</dbReference>
<comment type="subcellular location">
    <subcellularLocation>
        <location evidence="1 13">Cytoplasm</location>
    </subcellularLocation>
</comment>
<evidence type="ECO:0000256" key="5">
    <source>
        <dbReference type="ARBA" id="ARBA00022598"/>
    </source>
</evidence>
<evidence type="ECO:0000256" key="12">
    <source>
        <dbReference type="ARBA" id="ARBA00049255"/>
    </source>
</evidence>
<evidence type="ECO:0000256" key="13">
    <source>
        <dbReference type="HAMAP-Rule" id="MF_00281"/>
    </source>
</evidence>
<dbReference type="NCBIfam" id="TIGR00468">
    <property type="entry name" value="pheS"/>
    <property type="match status" value="1"/>
</dbReference>
<dbReference type="InterPro" id="IPR022911">
    <property type="entry name" value="Phe_tRNA_ligase_alpha1_bac"/>
</dbReference>
<dbReference type="SUPFAM" id="SSF55681">
    <property type="entry name" value="Class II aaRS and biotin synthetases"/>
    <property type="match status" value="1"/>
</dbReference>
<dbReference type="OrthoDB" id="9800719at2"/>
<dbReference type="GO" id="GO:0006432">
    <property type="term" value="P:phenylalanyl-tRNA aminoacylation"/>
    <property type="evidence" value="ECO:0007669"/>
    <property type="project" value="UniProtKB-UniRule"/>
</dbReference>
<dbReference type="GO" id="GO:0004826">
    <property type="term" value="F:phenylalanine-tRNA ligase activity"/>
    <property type="evidence" value="ECO:0007669"/>
    <property type="project" value="UniProtKB-UniRule"/>
</dbReference>
<dbReference type="Pfam" id="PF01409">
    <property type="entry name" value="tRNA-synt_2d"/>
    <property type="match status" value="1"/>
</dbReference>
<dbReference type="SUPFAM" id="SSF46589">
    <property type="entry name" value="tRNA-binding arm"/>
    <property type="match status" value="1"/>
</dbReference>